<comment type="caution">
    <text evidence="1">The sequence shown here is derived from an EMBL/GenBank/DDBJ whole genome shotgun (WGS) entry which is preliminary data.</text>
</comment>
<sequence length="70" mass="7735">RVVVGPANYFSHPGSFNHLHDFFTDEQLSRAVWIYGKRAIAAAQTKLPPAFGLPGAKHILFRGHCSESDV</sequence>
<name>W1YGC1_9ZZZZ</name>
<dbReference type="AlphaFoldDB" id="W1YGC1"/>
<feature type="non-terminal residue" evidence="1">
    <location>
        <position position="1"/>
    </location>
</feature>
<evidence type="ECO:0008006" key="2">
    <source>
        <dbReference type="Google" id="ProtNLM"/>
    </source>
</evidence>
<evidence type="ECO:0000313" key="1">
    <source>
        <dbReference type="EMBL" id="ETJ41593.1"/>
    </source>
</evidence>
<accession>W1YGC1</accession>
<gene>
    <name evidence="1" type="ORF">Q604_UNBC04482G0001</name>
</gene>
<feature type="non-terminal residue" evidence="1">
    <location>
        <position position="70"/>
    </location>
</feature>
<protein>
    <recommendedName>
        <fullName evidence="2">Oxidoreductase</fullName>
    </recommendedName>
</protein>
<reference evidence="1" key="1">
    <citation type="submission" date="2013-12" db="EMBL/GenBank/DDBJ databases">
        <title>A Varibaculum cambriense genome reconstructed from a premature infant gut community with otherwise low bacterial novelty that shifts toward anaerobic metabolism during the third week of life.</title>
        <authorList>
            <person name="Brown C.T."/>
            <person name="Sharon I."/>
            <person name="Thomas B.C."/>
            <person name="Castelle C.J."/>
            <person name="Morowitz M.J."/>
            <person name="Banfield J.F."/>
        </authorList>
    </citation>
    <scope>NUCLEOTIDE SEQUENCE</scope>
</reference>
<organism evidence="1">
    <name type="scientific">human gut metagenome</name>
    <dbReference type="NCBI Taxonomy" id="408170"/>
    <lineage>
        <taxon>unclassified sequences</taxon>
        <taxon>metagenomes</taxon>
        <taxon>organismal metagenomes</taxon>
    </lineage>
</organism>
<proteinExistence type="predicted"/>
<dbReference type="EMBL" id="AZMM01004482">
    <property type="protein sequence ID" value="ETJ41593.1"/>
    <property type="molecule type" value="Genomic_DNA"/>
</dbReference>